<comment type="function">
    <text evidence="5">Acts as an anti-CsrA protein, binds CsrA and prevents it from repressing translation of its target genes, one of which is flagellin. Binds to flagellin and participates in the assembly of the flagellum.</text>
</comment>
<protein>
    <recommendedName>
        <fullName evidence="5">Flagellar assembly factor FliW</fullName>
    </recommendedName>
</protein>
<dbReference type="NCBIfam" id="NF009799">
    <property type="entry name" value="PRK13285.2-2"/>
    <property type="match status" value="1"/>
</dbReference>
<keyword evidence="1 5" id="KW-0963">Cytoplasm</keyword>
<comment type="subunit">
    <text evidence="5">Interacts with translational regulator CsrA and flagellin(s).</text>
</comment>
<dbReference type="STRING" id="370438.PTH_2097"/>
<evidence type="ECO:0000256" key="1">
    <source>
        <dbReference type="ARBA" id="ARBA00022490"/>
    </source>
</evidence>
<sequence>MADSNIFTFPAGLPGLPGELTRFELVALAPASPFFFLQSLQDDNIGFILVNPFAIFPDYEFDLPVEEAEALGIKAPEKELAVFCIVNASRGLKSATVNLLAPVVLNTASGTARQVVLNDRRYSVRHPLPQTAGMTTREGR</sequence>
<keyword evidence="2 5" id="KW-1005">Bacterial flagellum biogenesis</keyword>
<dbReference type="KEGG" id="pth:PTH_2097"/>
<dbReference type="HAMAP" id="MF_01185">
    <property type="entry name" value="FliW"/>
    <property type="match status" value="1"/>
</dbReference>
<evidence type="ECO:0000256" key="3">
    <source>
        <dbReference type="ARBA" id="ARBA00022845"/>
    </source>
</evidence>
<dbReference type="SUPFAM" id="SSF141457">
    <property type="entry name" value="BH3618-like"/>
    <property type="match status" value="1"/>
</dbReference>
<accession>A5D0G5</accession>
<dbReference type="GO" id="GO:0005737">
    <property type="term" value="C:cytoplasm"/>
    <property type="evidence" value="ECO:0007669"/>
    <property type="project" value="UniProtKB-SubCell"/>
</dbReference>
<organism evidence="6 7">
    <name type="scientific">Pelotomaculum thermopropionicum (strain DSM 13744 / JCM 10971 / SI)</name>
    <dbReference type="NCBI Taxonomy" id="370438"/>
    <lineage>
        <taxon>Bacteria</taxon>
        <taxon>Bacillati</taxon>
        <taxon>Bacillota</taxon>
        <taxon>Clostridia</taxon>
        <taxon>Eubacteriales</taxon>
        <taxon>Desulfotomaculaceae</taxon>
        <taxon>Pelotomaculum</taxon>
    </lineage>
</organism>
<dbReference type="PANTHER" id="PTHR39190">
    <property type="entry name" value="FLAGELLAR ASSEMBLY FACTOR FLIW"/>
    <property type="match status" value="1"/>
</dbReference>
<evidence type="ECO:0000256" key="4">
    <source>
        <dbReference type="ARBA" id="ARBA00023186"/>
    </source>
</evidence>
<dbReference type="Gene3D" id="2.30.290.10">
    <property type="entry name" value="BH3618-like"/>
    <property type="match status" value="1"/>
</dbReference>
<dbReference type="InterPro" id="IPR024046">
    <property type="entry name" value="Flagellar_assmbl_FliW_dom_sf"/>
</dbReference>
<comment type="subcellular location">
    <subcellularLocation>
        <location evidence="5">Cytoplasm</location>
    </subcellularLocation>
</comment>
<keyword evidence="7" id="KW-1185">Reference proteome</keyword>
<dbReference type="PANTHER" id="PTHR39190:SF1">
    <property type="entry name" value="FLAGELLAR ASSEMBLY FACTOR FLIW"/>
    <property type="match status" value="1"/>
</dbReference>
<dbReference type="AlphaFoldDB" id="A5D0G5"/>
<evidence type="ECO:0000313" key="7">
    <source>
        <dbReference type="Proteomes" id="UP000006556"/>
    </source>
</evidence>
<keyword evidence="4 5" id="KW-0143">Chaperone</keyword>
<proteinExistence type="inferred from homology"/>
<evidence type="ECO:0000313" key="6">
    <source>
        <dbReference type="EMBL" id="BAF60278.1"/>
    </source>
</evidence>
<evidence type="ECO:0000256" key="5">
    <source>
        <dbReference type="HAMAP-Rule" id="MF_01185"/>
    </source>
</evidence>
<keyword evidence="3 5" id="KW-0810">Translation regulation</keyword>
<dbReference type="GO" id="GO:0044780">
    <property type="term" value="P:bacterial-type flagellum assembly"/>
    <property type="evidence" value="ECO:0007669"/>
    <property type="project" value="UniProtKB-UniRule"/>
</dbReference>
<dbReference type="Pfam" id="PF02623">
    <property type="entry name" value="FliW"/>
    <property type="match status" value="1"/>
</dbReference>
<comment type="similarity">
    <text evidence="5">Belongs to the FliW family.</text>
</comment>
<gene>
    <name evidence="5" type="primary">fliW</name>
    <name evidence="6" type="ordered locus">PTH_2097</name>
</gene>
<dbReference type="eggNOG" id="COG1699">
    <property type="taxonomic scope" value="Bacteria"/>
</dbReference>
<evidence type="ECO:0000256" key="2">
    <source>
        <dbReference type="ARBA" id="ARBA00022795"/>
    </source>
</evidence>
<reference evidence="7" key="1">
    <citation type="journal article" date="2008" name="Genome Res.">
        <title>The genome of Pelotomaculum thermopropionicum reveals niche-associated evolution in anaerobic microbiota.</title>
        <authorList>
            <person name="Kosaka T."/>
            <person name="Kato S."/>
            <person name="Shimoyama T."/>
            <person name="Ishii S."/>
            <person name="Abe T."/>
            <person name="Watanabe K."/>
        </authorList>
    </citation>
    <scope>NUCLEOTIDE SEQUENCE [LARGE SCALE GENOMIC DNA]</scope>
    <source>
        <strain evidence="7">DSM 13744 / JCM 10971 / SI</strain>
    </source>
</reference>
<dbReference type="GO" id="GO:0006417">
    <property type="term" value="P:regulation of translation"/>
    <property type="evidence" value="ECO:0007669"/>
    <property type="project" value="UniProtKB-KW"/>
</dbReference>
<dbReference type="InterPro" id="IPR003775">
    <property type="entry name" value="Flagellar_assembly_factor_FliW"/>
</dbReference>
<dbReference type="Proteomes" id="UP000006556">
    <property type="component" value="Chromosome"/>
</dbReference>
<name>A5D0G5_PELTS</name>
<dbReference type="EMBL" id="AP009389">
    <property type="protein sequence ID" value="BAF60278.1"/>
    <property type="molecule type" value="Genomic_DNA"/>
</dbReference>
<dbReference type="HOGENOM" id="CLU_112356_0_2_9"/>